<reference evidence="1" key="2">
    <citation type="journal article" date="2015" name="Data Brief">
        <title>Shoot transcriptome of the giant reed, Arundo donax.</title>
        <authorList>
            <person name="Barrero R.A."/>
            <person name="Guerrero F.D."/>
            <person name="Moolhuijzen P."/>
            <person name="Goolsby J.A."/>
            <person name="Tidwell J."/>
            <person name="Bellgard S.E."/>
            <person name="Bellgard M.I."/>
        </authorList>
    </citation>
    <scope>NUCLEOTIDE SEQUENCE</scope>
    <source>
        <tissue evidence="1">Shoot tissue taken approximately 20 cm above the soil surface</tissue>
    </source>
</reference>
<name>A0A0A9HQD0_ARUDO</name>
<evidence type="ECO:0000313" key="1">
    <source>
        <dbReference type="EMBL" id="JAE39355.1"/>
    </source>
</evidence>
<sequence>MQGGKNNLPSNSWQILFLSSAQEYKTLE</sequence>
<dbReference type="EMBL" id="GBRH01158541">
    <property type="protein sequence ID" value="JAE39355.1"/>
    <property type="molecule type" value="Transcribed_RNA"/>
</dbReference>
<accession>A0A0A9HQD0</accession>
<reference evidence="1" key="1">
    <citation type="submission" date="2014-09" db="EMBL/GenBank/DDBJ databases">
        <authorList>
            <person name="Magalhaes I.L.F."/>
            <person name="Oliveira U."/>
            <person name="Santos F.R."/>
            <person name="Vidigal T.H.D.A."/>
            <person name="Brescovit A.D."/>
            <person name="Santos A.J."/>
        </authorList>
    </citation>
    <scope>NUCLEOTIDE SEQUENCE</scope>
    <source>
        <tissue evidence="1">Shoot tissue taken approximately 20 cm above the soil surface</tissue>
    </source>
</reference>
<proteinExistence type="predicted"/>
<dbReference type="AlphaFoldDB" id="A0A0A9HQD0"/>
<protein>
    <submittedName>
        <fullName evidence="1">Uncharacterized protein</fullName>
    </submittedName>
</protein>
<organism evidence="1">
    <name type="scientific">Arundo donax</name>
    <name type="common">Giant reed</name>
    <name type="synonym">Donax arundinaceus</name>
    <dbReference type="NCBI Taxonomy" id="35708"/>
    <lineage>
        <taxon>Eukaryota</taxon>
        <taxon>Viridiplantae</taxon>
        <taxon>Streptophyta</taxon>
        <taxon>Embryophyta</taxon>
        <taxon>Tracheophyta</taxon>
        <taxon>Spermatophyta</taxon>
        <taxon>Magnoliopsida</taxon>
        <taxon>Liliopsida</taxon>
        <taxon>Poales</taxon>
        <taxon>Poaceae</taxon>
        <taxon>PACMAD clade</taxon>
        <taxon>Arundinoideae</taxon>
        <taxon>Arundineae</taxon>
        <taxon>Arundo</taxon>
    </lineage>
</organism>